<evidence type="ECO:0000313" key="1">
    <source>
        <dbReference type="EMBL" id="OGK56410.1"/>
    </source>
</evidence>
<proteinExistence type="predicted"/>
<name>A0A1F7JLE9_9BACT</name>
<evidence type="ECO:0000313" key="2">
    <source>
        <dbReference type="Proteomes" id="UP000176376"/>
    </source>
</evidence>
<organism evidence="1 2">
    <name type="scientific">Candidatus Roizmanbacteria bacterium RIFCSPLOWO2_02_FULL_38_10</name>
    <dbReference type="NCBI Taxonomy" id="1802074"/>
    <lineage>
        <taxon>Bacteria</taxon>
        <taxon>Candidatus Roizmaniibacteriota</taxon>
    </lineage>
</organism>
<dbReference type="InterPro" id="IPR036412">
    <property type="entry name" value="HAD-like_sf"/>
</dbReference>
<sequence length="200" mass="23724">MNTKNNTKYQRRSAPLRVGFDLDGVLLYNPARVARMPITLIKKILTHKSEIKFYTPKSKVEKIIWRMLHWSSIFPAHGIDDIKELVDMGKIEAYLISGRFSFLEADLKWWLNRIQLIGHFTGIHFNKKDEQPHLFKERMIKKLGLDIFVEDNFDIVSHLTRKSDAKIYWIYNLLDHFIPHPYKFSRLNQVVKKIKEDIGT</sequence>
<accession>A0A1F7JLE9</accession>
<reference evidence="1 2" key="1">
    <citation type="journal article" date="2016" name="Nat. Commun.">
        <title>Thousands of microbial genomes shed light on interconnected biogeochemical processes in an aquifer system.</title>
        <authorList>
            <person name="Anantharaman K."/>
            <person name="Brown C.T."/>
            <person name="Hug L.A."/>
            <person name="Sharon I."/>
            <person name="Castelle C.J."/>
            <person name="Probst A.J."/>
            <person name="Thomas B.C."/>
            <person name="Singh A."/>
            <person name="Wilkins M.J."/>
            <person name="Karaoz U."/>
            <person name="Brodie E.L."/>
            <person name="Williams K.H."/>
            <person name="Hubbard S.S."/>
            <person name="Banfield J.F."/>
        </authorList>
    </citation>
    <scope>NUCLEOTIDE SEQUENCE [LARGE SCALE GENOMIC DNA]</scope>
</reference>
<dbReference type="SUPFAM" id="SSF56784">
    <property type="entry name" value="HAD-like"/>
    <property type="match status" value="1"/>
</dbReference>
<gene>
    <name evidence="1" type="ORF">A3J15_01275</name>
</gene>
<dbReference type="Proteomes" id="UP000176376">
    <property type="component" value="Unassembled WGS sequence"/>
</dbReference>
<dbReference type="AlphaFoldDB" id="A0A1F7JLE9"/>
<protein>
    <recommendedName>
        <fullName evidence="3">FCP1 homology domain-containing protein</fullName>
    </recommendedName>
</protein>
<evidence type="ECO:0008006" key="3">
    <source>
        <dbReference type="Google" id="ProtNLM"/>
    </source>
</evidence>
<dbReference type="EMBL" id="MGAY01000038">
    <property type="protein sequence ID" value="OGK56410.1"/>
    <property type="molecule type" value="Genomic_DNA"/>
</dbReference>
<comment type="caution">
    <text evidence="1">The sequence shown here is derived from an EMBL/GenBank/DDBJ whole genome shotgun (WGS) entry which is preliminary data.</text>
</comment>